<protein>
    <recommendedName>
        <fullName evidence="4">Cycloidea-like protein A</fullName>
    </recommendedName>
</protein>
<proteinExistence type="predicted"/>
<feature type="compositionally biased region" description="Basic and acidic residues" evidence="1">
    <location>
        <begin position="20"/>
        <end position="30"/>
    </location>
</feature>
<reference evidence="2 3" key="1">
    <citation type="submission" date="2021-06" db="EMBL/GenBank/DDBJ databases">
        <authorList>
            <person name="Palmer J.M."/>
        </authorList>
    </citation>
    <scope>NUCLEOTIDE SEQUENCE [LARGE SCALE GENOMIC DNA]</scope>
    <source>
        <strain evidence="2 3">GA_2019</strain>
        <tissue evidence="2">Muscle</tissue>
    </source>
</reference>
<gene>
    <name evidence="2" type="ORF">GOODEAATRI_017128</name>
</gene>
<accession>A0ABV0PQ01</accession>
<sequence length="106" mass="11741">MDGGGGIKYTKRKTSNSKNITERKREDAVSKKTHKNPPISFDSCHSKSDICSNASSLQQNCFLHDTVSLEEINRHTSTQTISSTGKMICLHQSACAPDASYARKFF</sequence>
<dbReference type="Proteomes" id="UP001476798">
    <property type="component" value="Unassembled WGS sequence"/>
</dbReference>
<dbReference type="EMBL" id="JAHRIO010081333">
    <property type="protein sequence ID" value="MEQ2185332.1"/>
    <property type="molecule type" value="Genomic_DNA"/>
</dbReference>
<organism evidence="2 3">
    <name type="scientific">Goodea atripinnis</name>
    <dbReference type="NCBI Taxonomy" id="208336"/>
    <lineage>
        <taxon>Eukaryota</taxon>
        <taxon>Metazoa</taxon>
        <taxon>Chordata</taxon>
        <taxon>Craniata</taxon>
        <taxon>Vertebrata</taxon>
        <taxon>Euteleostomi</taxon>
        <taxon>Actinopterygii</taxon>
        <taxon>Neopterygii</taxon>
        <taxon>Teleostei</taxon>
        <taxon>Neoteleostei</taxon>
        <taxon>Acanthomorphata</taxon>
        <taxon>Ovalentaria</taxon>
        <taxon>Atherinomorphae</taxon>
        <taxon>Cyprinodontiformes</taxon>
        <taxon>Goodeidae</taxon>
        <taxon>Goodea</taxon>
    </lineage>
</organism>
<evidence type="ECO:0000313" key="2">
    <source>
        <dbReference type="EMBL" id="MEQ2185332.1"/>
    </source>
</evidence>
<keyword evidence="3" id="KW-1185">Reference proteome</keyword>
<evidence type="ECO:0000313" key="3">
    <source>
        <dbReference type="Proteomes" id="UP001476798"/>
    </source>
</evidence>
<feature type="region of interest" description="Disordered" evidence="1">
    <location>
        <begin position="1"/>
        <end position="40"/>
    </location>
</feature>
<evidence type="ECO:0000256" key="1">
    <source>
        <dbReference type="SAM" id="MobiDB-lite"/>
    </source>
</evidence>
<comment type="caution">
    <text evidence="2">The sequence shown here is derived from an EMBL/GenBank/DDBJ whole genome shotgun (WGS) entry which is preliminary data.</text>
</comment>
<evidence type="ECO:0008006" key="4">
    <source>
        <dbReference type="Google" id="ProtNLM"/>
    </source>
</evidence>
<name>A0ABV0PQ01_9TELE</name>